<dbReference type="GO" id="GO:0006228">
    <property type="term" value="P:UTP biosynthetic process"/>
    <property type="evidence" value="ECO:0007669"/>
    <property type="project" value="InterPro"/>
</dbReference>
<comment type="cofactor">
    <cofactor evidence="1">
        <name>Mg(2+)</name>
        <dbReference type="ChEBI" id="CHEBI:18420"/>
    </cofactor>
</comment>
<organism evidence="15">
    <name type="scientific">marine metagenome</name>
    <dbReference type="NCBI Taxonomy" id="408172"/>
    <lineage>
        <taxon>unclassified sequences</taxon>
        <taxon>metagenomes</taxon>
        <taxon>ecological metagenomes</taxon>
    </lineage>
</organism>
<evidence type="ECO:0000256" key="7">
    <source>
        <dbReference type="ARBA" id="ARBA00022679"/>
    </source>
</evidence>
<dbReference type="PROSITE" id="PS51374">
    <property type="entry name" value="NDPK_LIKE"/>
    <property type="match status" value="1"/>
</dbReference>
<keyword evidence="12" id="KW-0460">Magnesium</keyword>
<dbReference type="InterPro" id="IPR001564">
    <property type="entry name" value="Nucleoside_diP_kinase"/>
</dbReference>
<keyword evidence="11" id="KW-0067">ATP-binding</keyword>
<dbReference type="PANTHER" id="PTHR46161">
    <property type="entry name" value="NUCLEOSIDE DIPHOSPHATE KINASE"/>
    <property type="match status" value="1"/>
</dbReference>
<sequence>MALERTLAIIKPDAVAKNFIGEILAQIEENGLHIIASKMTHLSKEEVEEFYSEHSKRPFYNSLVKYMSSGPVMVQVFEGENAIEALRNIMGATKPIEAKKGTIRNLYANHEPVNGTYENAIHGSDSIQSAGREIN</sequence>
<protein>
    <recommendedName>
        <fullName evidence="5">nucleoside-diphosphate kinase</fullName>
        <ecNumber evidence="5">2.7.4.6</ecNumber>
    </recommendedName>
</protein>
<gene>
    <name evidence="15" type="ORF">METZ01_LOCUS299772</name>
</gene>
<keyword evidence="9" id="KW-0547">Nucleotide-binding</keyword>
<evidence type="ECO:0000256" key="2">
    <source>
        <dbReference type="ARBA" id="ARBA00004305"/>
    </source>
</evidence>
<dbReference type="InterPro" id="IPR034907">
    <property type="entry name" value="NDK-like_dom"/>
</dbReference>
<evidence type="ECO:0000256" key="1">
    <source>
        <dbReference type="ARBA" id="ARBA00001946"/>
    </source>
</evidence>
<evidence type="ECO:0000256" key="10">
    <source>
        <dbReference type="ARBA" id="ARBA00022777"/>
    </source>
</evidence>
<dbReference type="EMBL" id="UINC01092923">
    <property type="protein sequence ID" value="SVC46918.1"/>
    <property type="molecule type" value="Genomic_DNA"/>
</dbReference>
<keyword evidence="6" id="KW-0963">Cytoplasm</keyword>
<keyword evidence="13" id="KW-0546">Nucleotide metabolism</keyword>
<keyword evidence="8" id="KW-0479">Metal-binding</keyword>
<evidence type="ECO:0000256" key="8">
    <source>
        <dbReference type="ARBA" id="ARBA00022723"/>
    </source>
</evidence>
<comment type="subcellular location">
    <subcellularLocation>
        <location evidence="3">Mitochondrion intermembrane space</location>
    </subcellularLocation>
    <subcellularLocation>
        <location evidence="2">Mitochondrion matrix</location>
    </subcellularLocation>
</comment>
<dbReference type="SMART" id="SM00562">
    <property type="entry name" value="NDK"/>
    <property type="match status" value="1"/>
</dbReference>
<evidence type="ECO:0000256" key="9">
    <source>
        <dbReference type="ARBA" id="ARBA00022741"/>
    </source>
</evidence>
<dbReference type="InterPro" id="IPR036850">
    <property type="entry name" value="NDK-like_dom_sf"/>
</dbReference>
<evidence type="ECO:0000256" key="12">
    <source>
        <dbReference type="ARBA" id="ARBA00022842"/>
    </source>
</evidence>
<keyword evidence="7" id="KW-0808">Transferase</keyword>
<dbReference type="GO" id="GO:0006241">
    <property type="term" value="P:CTP biosynthetic process"/>
    <property type="evidence" value="ECO:0007669"/>
    <property type="project" value="InterPro"/>
</dbReference>
<evidence type="ECO:0000256" key="6">
    <source>
        <dbReference type="ARBA" id="ARBA00022490"/>
    </source>
</evidence>
<evidence type="ECO:0000313" key="15">
    <source>
        <dbReference type="EMBL" id="SVC46918.1"/>
    </source>
</evidence>
<feature type="domain" description="Nucleoside diphosphate kinase-like" evidence="14">
    <location>
        <begin position="3"/>
        <end position="135"/>
    </location>
</feature>
<dbReference type="PANTHER" id="PTHR46161:SF3">
    <property type="entry name" value="NUCLEOSIDE DIPHOSPHATE KINASE DDB_G0292928-RELATED"/>
    <property type="match status" value="1"/>
</dbReference>
<dbReference type="FunFam" id="3.30.70.141:FF:000017">
    <property type="entry name" value="Nucleoside diphosphate kinase"/>
    <property type="match status" value="1"/>
</dbReference>
<dbReference type="GO" id="GO:0006183">
    <property type="term" value="P:GTP biosynthetic process"/>
    <property type="evidence" value="ECO:0007669"/>
    <property type="project" value="InterPro"/>
</dbReference>
<comment type="similarity">
    <text evidence="4">Belongs to the NDK family.</text>
</comment>
<dbReference type="GO" id="GO:0005758">
    <property type="term" value="C:mitochondrial intermembrane space"/>
    <property type="evidence" value="ECO:0007669"/>
    <property type="project" value="UniProtKB-SubCell"/>
</dbReference>
<dbReference type="InterPro" id="IPR023005">
    <property type="entry name" value="Nucleoside_diP_kinase_AS"/>
</dbReference>
<keyword evidence="10" id="KW-0418">Kinase</keyword>
<evidence type="ECO:0000259" key="14">
    <source>
        <dbReference type="SMART" id="SM00562"/>
    </source>
</evidence>
<dbReference type="AlphaFoldDB" id="A0A382MEF9"/>
<dbReference type="CDD" id="cd04413">
    <property type="entry name" value="NDPk_I"/>
    <property type="match status" value="1"/>
</dbReference>
<name>A0A382MEF9_9ZZZZ</name>
<feature type="non-terminal residue" evidence="15">
    <location>
        <position position="135"/>
    </location>
</feature>
<dbReference type="PRINTS" id="PR01243">
    <property type="entry name" value="NUCDPKINASE"/>
</dbReference>
<dbReference type="Pfam" id="PF00334">
    <property type="entry name" value="NDK"/>
    <property type="match status" value="1"/>
</dbReference>
<dbReference type="GO" id="GO:0004550">
    <property type="term" value="F:nucleoside diphosphate kinase activity"/>
    <property type="evidence" value="ECO:0007669"/>
    <property type="project" value="UniProtKB-EC"/>
</dbReference>
<evidence type="ECO:0000256" key="3">
    <source>
        <dbReference type="ARBA" id="ARBA00004569"/>
    </source>
</evidence>
<proteinExistence type="inferred from homology"/>
<dbReference type="NCBIfam" id="NF001908">
    <property type="entry name" value="PRK00668.1"/>
    <property type="match status" value="1"/>
</dbReference>
<dbReference type="SUPFAM" id="SSF54919">
    <property type="entry name" value="Nucleoside diphosphate kinase, NDK"/>
    <property type="match status" value="1"/>
</dbReference>
<dbReference type="PROSITE" id="PS00469">
    <property type="entry name" value="NDPK"/>
    <property type="match status" value="1"/>
</dbReference>
<evidence type="ECO:0000256" key="5">
    <source>
        <dbReference type="ARBA" id="ARBA00012966"/>
    </source>
</evidence>
<accession>A0A382MEF9</accession>
<dbReference type="GO" id="GO:0005759">
    <property type="term" value="C:mitochondrial matrix"/>
    <property type="evidence" value="ECO:0007669"/>
    <property type="project" value="UniProtKB-SubCell"/>
</dbReference>
<dbReference type="EC" id="2.7.4.6" evidence="5"/>
<dbReference type="Gene3D" id="3.30.70.141">
    <property type="entry name" value="Nucleoside diphosphate kinase-like domain"/>
    <property type="match status" value="1"/>
</dbReference>
<evidence type="ECO:0000256" key="11">
    <source>
        <dbReference type="ARBA" id="ARBA00022840"/>
    </source>
</evidence>
<dbReference type="GO" id="GO:0005524">
    <property type="term" value="F:ATP binding"/>
    <property type="evidence" value="ECO:0007669"/>
    <property type="project" value="UniProtKB-KW"/>
</dbReference>
<evidence type="ECO:0000256" key="13">
    <source>
        <dbReference type="ARBA" id="ARBA00023080"/>
    </source>
</evidence>
<dbReference type="GO" id="GO:0046872">
    <property type="term" value="F:metal ion binding"/>
    <property type="evidence" value="ECO:0007669"/>
    <property type="project" value="UniProtKB-KW"/>
</dbReference>
<evidence type="ECO:0000256" key="4">
    <source>
        <dbReference type="ARBA" id="ARBA00008142"/>
    </source>
</evidence>
<reference evidence="15" key="1">
    <citation type="submission" date="2018-05" db="EMBL/GenBank/DDBJ databases">
        <authorList>
            <person name="Lanie J.A."/>
            <person name="Ng W.-L."/>
            <person name="Kazmierczak K.M."/>
            <person name="Andrzejewski T.M."/>
            <person name="Davidsen T.M."/>
            <person name="Wayne K.J."/>
            <person name="Tettelin H."/>
            <person name="Glass J.I."/>
            <person name="Rusch D."/>
            <person name="Podicherti R."/>
            <person name="Tsui H.-C.T."/>
            <person name="Winkler M.E."/>
        </authorList>
    </citation>
    <scope>NUCLEOTIDE SEQUENCE</scope>
</reference>